<dbReference type="InterPro" id="IPR015943">
    <property type="entry name" value="WD40/YVTN_repeat-like_dom_sf"/>
</dbReference>
<dbReference type="InterPro" id="IPR036322">
    <property type="entry name" value="WD40_repeat_dom_sf"/>
</dbReference>
<dbReference type="Pfam" id="PF00400">
    <property type="entry name" value="WD40"/>
    <property type="match status" value="4"/>
</dbReference>
<evidence type="ECO:0000313" key="6">
    <source>
        <dbReference type="Proteomes" id="UP000594263"/>
    </source>
</evidence>
<reference evidence="5" key="1">
    <citation type="submission" date="2021-01" db="UniProtKB">
        <authorList>
            <consortium name="EnsemblPlants"/>
        </authorList>
    </citation>
    <scope>IDENTIFICATION</scope>
</reference>
<evidence type="ECO:0000256" key="3">
    <source>
        <dbReference type="ARBA" id="ARBA00022737"/>
    </source>
</evidence>
<dbReference type="PANTHER" id="PTHR14091:SF0">
    <property type="entry name" value="PERIODIC TRYPTOPHAN PROTEIN 1 HOMOLOG"/>
    <property type="match status" value="1"/>
</dbReference>
<dbReference type="Gene3D" id="2.130.10.10">
    <property type="entry name" value="YVTN repeat-like/Quinoprotein amine dehydrogenase"/>
    <property type="match status" value="2"/>
</dbReference>
<evidence type="ECO:0000313" key="5">
    <source>
        <dbReference type="EnsemblPlants" id="Kaladp0094s0010.2.v1.1"/>
    </source>
</evidence>
<dbReference type="PROSITE" id="PS50294">
    <property type="entry name" value="WD_REPEATS_REGION"/>
    <property type="match status" value="2"/>
</dbReference>
<protein>
    <submittedName>
        <fullName evidence="5">Uncharacterized protein</fullName>
    </submittedName>
</protein>
<keyword evidence="1" id="KW-0597">Phosphoprotein</keyword>
<dbReference type="InterPro" id="IPR019775">
    <property type="entry name" value="WD40_repeat_CS"/>
</dbReference>
<dbReference type="InterPro" id="IPR020472">
    <property type="entry name" value="WD40_PAC1"/>
</dbReference>
<sequence>MRRMSTSLRFGYMRILMRMMQTYSMRSRFNFLSDSCEFECQGNFIAVGSIDPSIEIWDLDVLDEVEPHIVLGGVKKKGKKSVKYHEDSHTDSVLDLAWNKEYRNTLASASADKLVKVWDVATGKCKITMGHHTDKVQSLAWNHYQPQVLLSGSFDHSVVMRDGRTPSHPGIRWSIPVDVESLAWNPHAEHSFVVSLEDGSVKGFDIRAASSDSAAEAKPSFTLHAHDKAVCAAVYSLSVPNLLATGSTDKMVKIWDLSNDQPSFIASNNPKAGSVFSMTFSEDNPFLLAIGGAKGKLQLWDISMDAGISRLFGSYINAKKV</sequence>
<dbReference type="GO" id="GO:0006364">
    <property type="term" value="P:rRNA processing"/>
    <property type="evidence" value="ECO:0007669"/>
    <property type="project" value="InterPro"/>
</dbReference>
<keyword evidence="3" id="KW-0677">Repeat</keyword>
<dbReference type="InterPro" id="IPR044285">
    <property type="entry name" value="PWP1"/>
</dbReference>
<dbReference type="SUPFAM" id="SSF50978">
    <property type="entry name" value="WD40 repeat-like"/>
    <property type="match status" value="1"/>
</dbReference>
<keyword evidence="6" id="KW-1185">Reference proteome</keyword>
<dbReference type="FunFam" id="2.130.10.10:FF:000485">
    <property type="entry name" value="Putative WD repeat-containing protein C17D11.16"/>
    <property type="match status" value="1"/>
</dbReference>
<dbReference type="SMART" id="SM00320">
    <property type="entry name" value="WD40"/>
    <property type="match status" value="6"/>
</dbReference>
<evidence type="ECO:0000256" key="4">
    <source>
        <dbReference type="PROSITE-ProRule" id="PRU00221"/>
    </source>
</evidence>
<proteinExistence type="predicted"/>
<dbReference type="Gramene" id="Kaladp0094s0010.4.v1.1">
    <property type="protein sequence ID" value="Kaladp0094s0010.4.v1.1"/>
    <property type="gene ID" value="Kaladp0094s0010.v1.1"/>
</dbReference>
<evidence type="ECO:0000256" key="2">
    <source>
        <dbReference type="ARBA" id="ARBA00022574"/>
    </source>
</evidence>
<name>A0A7N0UYA7_KALFE</name>
<feature type="repeat" description="WD" evidence="4">
    <location>
        <begin position="86"/>
        <end position="128"/>
    </location>
</feature>
<keyword evidence="2 4" id="KW-0853">WD repeat</keyword>
<dbReference type="PANTHER" id="PTHR14091">
    <property type="entry name" value="PERIODIC TRYPTOPHAN PROTEIN 1"/>
    <property type="match status" value="1"/>
</dbReference>
<dbReference type="EnsemblPlants" id="Kaladp0094s0010.2.v1.1">
    <property type="protein sequence ID" value="Kaladp0094s0010.2.v1.1"/>
    <property type="gene ID" value="Kaladp0094s0010.v1.1"/>
</dbReference>
<dbReference type="EnsemblPlants" id="Kaladp0094s0010.4.v1.1">
    <property type="protein sequence ID" value="Kaladp0094s0010.4.v1.1"/>
    <property type="gene ID" value="Kaladp0094s0010.v1.1"/>
</dbReference>
<dbReference type="InterPro" id="IPR001680">
    <property type="entry name" value="WD40_rpt"/>
</dbReference>
<organism evidence="5 6">
    <name type="scientific">Kalanchoe fedtschenkoi</name>
    <name type="common">Lavender scallops</name>
    <name type="synonym">South American air plant</name>
    <dbReference type="NCBI Taxonomy" id="63787"/>
    <lineage>
        <taxon>Eukaryota</taxon>
        <taxon>Viridiplantae</taxon>
        <taxon>Streptophyta</taxon>
        <taxon>Embryophyta</taxon>
        <taxon>Tracheophyta</taxon>
        <taxon>Spermatophyta</taxon>
        <taxon>Magnoliopsida</taxon>
        <taxon>eudicotyledons</taxon>
        <taxon>Gunneridae</taxon>
        <taxon>Pentapetalae</taxon>
        <taxon>Saxifragales</taxon>
        <taxon>Crassulaceae</taxon>
        <taxon>Kalanchoe</taxon>
    </lineage>
</organism>
<dbReference type="Gramene" id="Kaladp0094s0010.2.v1.1">
    <property type="protein sequence ID" value="Kaladp0094s0010.2.v1.1"/>
    <property type="gene ID" value="Kaladp0094s0010.v1.1"/>
</dbReference>
<feature type="repeat" description="WD" evidence="4">
    <location>
        <begin position="223"/>
        <end position="265"/>
    </location>
</feature>
<dbReference type="GO" id="GO:0005634">
    <property type="term" value="C:nucleus"/>
    <property type="evidence" value="ECO:0007669"/>
    <property type="project" value="TreeGrafter"/>
</dbReference>
<evidence type="ECO:0000256" key="1">
    <source>
        <dbReference type="ARBA" id="ARBA00022553"/>
    </source>
</evidence>
<dbReference type="Proteomes" id="UP000594263">
    <property type="component" value="Unplaced"/>
</dbReference>
<accession>A0A7N0UYA7</accession>
<dbReference type="AlphaFoldDB" id="A0A7N0UYA7"/>
<dbReference type="PRINTS" id="PR00320">
    <property type="entry name" value="GPROTEINBRPT"/>
</dbReference>
<dbReference type="PROSITE" id="PS50082">
    <property type="entry name" value="WD_REPEATS_2"/>
    <property type="match status" value="2"/>
</dbReference>
<dbReference type="PROSITE" id="PS00678">
    <property type="entry name" value="WD_REPEATS_1"/>
    <property type="match status" value="2"/>
</dbReference>